<protein>
    <recommendedName>
        <fullName evidence="2">histidine kinase</fullName>
        <ecNumber evidence="2">2.7.13.3</ecNumber>
    </recommendedName>
</protein>
<keyword evidence="6" id="KW-0812">Transmembrane</keyword>
<dbReference type="PANTHER" id="PTHR45339">
    <property type="entry name" value="HYBRID SIGNAL TRANSDUCTION HISTIDINE KINASE J"/>
    <property type="match status" value="1"/>
</dbReference>
<dbReference type="Pfam" id="PF02518">
    <property type="entry name" value="HATPase_c"/>
    <property type="match status" value="1"/>
</dbReference>
<feature type="transmembrane region" description="Helical" evidence="6">
    <location>
        <begin position="20"/>
        <end position="39"/>
    </location>
</feature>
<feature type="domain" description="Response regulatory" evidence="8">
    <location>
        <begin position="595"/>
        <end position="713"/>
    </location>
</feature>
<dbReference type="SUPFAM" id="SSF55874">
    <property type="entry name" value="ATPase domain of HSP90 chaperone/DNA topoisomerase II/histidine kinase"/>
    <property type="match status" value="1"/>
</dbReference>
<dbReference type="SMART" id="SM00448">
    <property type="entry name" value="REC"/>
    <property type="match status" value="1"/>
</dbReference>
<comment type="caution">
    <text evidence="9">The sequence shown here is derived from an EMBL/GenBank/DDBJ whole genome shotgun (WGS) entry which is preliminary data.</text>
</comment>
<dbReference type="CDD" id="cd16922">
    <property type="entry name" value="HATPase_EvgS-ArcB-TorS-like"/>
    <property type="match status" value="1"/>
</dbReference>
<dbReference type="Proteomes" id="UP000256373">
    <property type="component" value="Unassembled WGS sequence"/>
</dbReference>
<evidence type="ECO:0000256" key="3">
    <source>
        <dbReference type="ARBA" id="ARBA00022553"/>
    </source>
</evidence>
<gene>
    <name evidence="9" type="ORF">DSL64_03140</name>
</gene>
<dbReference type="PROSITE" id="PS50109">
    <property type="entry name" value="HIS_KIN"/>
    <property type="match status" value="1"/>
</dbReference>
<keyword evidence="9" id="KW-0808">Transferase</keyword>
<keyword evidence="9" id="KW-0418">Kinase</keyword>
<dbReference type="InterPro" id="IPR011006">
    <property type="entry name" value="CheY-like_superfamily"/>
</dbReference>
<proteinExistence type="predicted"/>
<dbReference type="CDD" id="cd17546">
    <property type="entry name" value="REC_hyHK_CKI1_RcsC-like"/>
    <property type="match status" value="1"/>
</dbReference>
<dbReference type="PANTHER" id="PTHR45339:SF1">
    <property type="entry name" value="HYBRID SIGNAL TRANSDUCTION HISTIDINE KINASE J"/>
    <property type="match status" value="1"/>
</dbReference>
<evidence type="ECO:0000256" key="1">
    <source>
        <dbReference type="ARBA" id="ARBA00000085"/>
    </source>
</evidence>
<name>A0A3D8YFH4_9BACT</name>
<keyword evidence="10" id="KW-1185">Reference proteome</keyword>
<evidence type="ECO:0000313" key="9">
    <source>
        <dbReference type="EMBL" id="REA63458.1"/>
    </source>
</evidence>
<keyword evidence="4" id="KW-0902">Two-component regulatory system</keyword>
<sequence>MIISNTYTMKNPLKKASLSSFIWIILLIVILVCFVFVTLTKDSKSRVLRSSISALNNESDNYQKLDSCIAILYDAENNSRLFVTTLDSTYLNLYKNQLGAVSRMLADYESSRSRIGLPLSNLIIDKKLKDEQFVEMKMMVDSLLLFSFQLQSAKPIPIPRQAPAVTTTRKIAKTDSVFIEPQKNKKRLFRRIADAISNKSTEDKALTKSESTIIIKDSVIASSKAEAINPLDVFEQYENARRQLNDTERQMLFINSRLFANLKSILAEMKTEEDSNLKAIRNSLVETTQVQLDEVNRLSTGNIFIVLALTAMIIWNLIRLYRQENDLLKYARLTTDTNKKKGEFMAQVAHEIRTPLNAIIGFSQLIDSEKLDDDLKMNVNAIKSSSRTLLVLVNEILDFSKFESGKISLVNVAFSPKEMLEEAEGMLSVLADEKDINIHTNFNLSDDLYLIGDGFRLKQIVINLLSNAIKFTPDKGHITLAGTFDNKDGAAGVLKLGVRDSGVGIAQEYLDTIFDDFVQVENSENTSRQAGTGLGLAICKRIVDLYGGEINVSSELGKGSEFTVEIPLEMALKTDEIIKTKVLSASGKGLLSGKRILVADDTKMNLVLVGKILEKYGAVYDLTSDGQEAYDLFQTDTYDLVITDIHMPIMNGIELATRIRQQEGKLKAITPILGFTGSSTSATQHQYIQAGMNGVIRKPFEERKFIDTIEELVRI</sequence>
<dbReference type="EC" id="2.7.13.3" evidence="2"/>
<keyword evidence="3 5" id="KW-0597">Phosphoprotein</keyword>
<dbReference type="InterPro" id="IPR036890">
    <property type="entry name" value="HATPase_C_sf"/>
</dbReference>
<dbReference type="Pfam" id="PF00072">
    <property type="entry name" value="Response_reg"/>
    <property type="match status" value="1"/>
</dbReference>
<keyword evidence="6" id="KW-1133">Transmembrane helix</keyword>
<dbReference type="GO" id="GO:0000155">
    <property type="term" value="F:phosphorelay sensor kinase activity"/>
    <property type="evidence" value="ECO:0007669"/>
    <property type="project" value="InterPro"/>
</dbReference>
<dbReference type="SUPFAM" id="SSF52172">
    <property type="entry name" value="CheY-like"/>
    <property type="match status" value="1"/>
</dbReference>
<dbReference type="Pfam" id="PF00512">
    <property type="entry name" value="HisKA"/>
    <property type="match status" value="1"/>
</dbReference>
<dbReference type="InterPro" id="IPR003661">
    <property type="entry name" value="HisK_dim/P_dom"/>
</dbReference>
<comment type="catalytic activity">
    <reaction evidence="1">
        <text>ATP + protein L-histidine = ADP + protein N-phospho-L-histidine.</text>
        <dbReference type="EC" id="2.7.13.3"/>
    </reaction>
</comment>
<dbReference type="Gene3D" id="3.30.565.10">
    <property type="entry name" value="Histidine kinase-like ATPase, C-terminal domain"/>
    <property type="match status" value="1"/>
</dbReference>
<reference evidence="9 10" key="1">
    <citation type="submission" date="2018-07" db="EMBL/GenBank/DDBJ databases">
        <title>Dyadobacter roseus sp. nov., isolated from rose rhizosphere soil.</title>
        <authorList>
            <person name="Chen L."/>
        </authorList>
    </citation>
    <scope>NUCLEOTIDE SEQUENCE [LARGE SCALE GENOMIC DNA]</scope>
    <source>
        <strain evidence="9 10">RS19</strain>
    </source>
</reference>
<dbReference type="SUPFAM" id="SSF47384">
    <property type="entry name" value="Homodimeric domain of signal transducing histidine kinase"/>
    <property type="match status" value="1"/>
</dbReference>
<evidence type="ECO:0000313" key="10">
    <source>
        <dbReference type="Proteomes" id="UP000256373"/>
    </source>
</evidence>
<dbReference type="SMART" id="SM00387">
    <property type="entry name" value="HATPase_c"/>
    <property type="match status" value="1"/>
</dbReference>
<dbReference type="InterPro" id="IPR004358">
    <property type="entry name" value="Sig_transdc_His_kin-like_C"/>
</dbReference>
<dbReference type="PRINTS" id="PR00344">
    <property type="entry name" value="BCTRLSENSOR"/>
</dbReference>
<evidence type="ECO:0000256" key="2">
    <source>
        <dbReference type="ARBA" id="ARBA00012438"/>
    </source>
</evidence>
<dbReference type="EMBL" id="QNUL01000002">
    <property type="protein sequence ID" value="REA63458.1"/>
    <property type="molecule type" value="Genomic_DNA"/>
</dbReference>
<evidence type="ECO:0000256" key="6">
    <source>
        <dbReference type="SAM" id="Phobius"/>
    </source>
</evidence>
<dbReference type="FunFam" id="3.30.565.10:FF:000010">
    <property type="entry name" value="Sensor histidine kinase RcsC"/>
    <property type="match status" value="1"/>
</dbReference>
<feature type="domain" description="Histidine kinase" evidence="7">
    <location>
        <begin position="347"/>
        <end position="570"/>
    </location>
</feature>
<dbReference type="Gene3D" id="1.10.287.130">
    <property type="match status" value="1"/>
</dbReference>
<evidence type="ECO:0000259" key="8">
    <source>
        <dbReference type="PROSITE" id="PS50110"/>
    </source>
</evidence>
<dbReference type="AlphaFoldDB" id="A0A3D8YFH4"/>
<evidence type="ECO:0000259" key="7">
    <source>
        <dbReference type="PROSITE" id="PS50109"/>
    </source>
</evidence>
<dbReference type="PROSITE" id="PS50110">
    <property type="entry name" value="RESPONSE_REGULATORY"/>
    <property type="match status" value="1"/>
</dbReference>
<dbReference type="SMART" id="SM00388">
    <property type="entry name" value="HisKA"/>
    <property type="match status" value="1"/>
</dbReference>
<feature type="transmembrane region" description="Helical" evidence="6">
    <location>
        <begin position="301"/>
        <end position="318"/>
    </location>
</feature>
<evidence type="ECO:0000256" key="4">
    <source>
        <dbReference type="ARBA" id="ARBA00023012"/>
    </source>
</evidence>
<evidence type="ECO:0000256" key="5">
    <source>
        <dbReference type="PROSITE-ProRule" id="PRU00169"/>
    </source>
</evidence>
<dbReference type="InterPro" id="IPR003594">
    <property type="entry name" value="HATPase_dom"/>
</dbReference>
<dbReference type="InterPro" id="IPR005467">
    <property type="entry name" value="His_kinase_dom"/>
</dbReference>
<dbReference type="CDD" id="cd00082">
    <property type="entry name" value="HisKA"/>
    <property type="match status" value="1"/>
</dbReference>
<keyword evidence="6" id="KW-0472">Membrane</keyword>
<dbReference type="InterPro" id="IPR001789">
    <property type="entry name" value="Sig_transdc_resp-reg_receiver"/>
</dbReference>
<dbReference type="Gene3D" id="3.40.50.2300">
    <property type="match status" value="1"/>
</dbReference>
<feature type="modified residue" description="4-aspartylphosphate" evidence="5">
    <location>
        <position position="644"/>
    </location>
</feature>
<dbReference type="InterPro" id="IPR036097">
    <property type="entry name" value="HisK_dim/P_sf"/>
</dbReference>
<accession>A0A3D8YFH4</accession>
<organism evidence="9 10">
    <name type="scientific">Dyadobacter luteus</name>
    <dbReference type="NCBI Taxonomy" id="2259619"/>
    <lineage>
        <taxon>Bacteria</taxon>
        <taxon>Pseudomonadati</taxon>
        <taxon>Bacteroidota</taxon>
        <taxon>Cytophagia</taxon>
        <taxon>Cytophagales</taxon>
        <taxon>Spirosomataceae</taxon>
        <taxon>Dyadobacter</taxon>
    </lineage>
</organism>